<sequence length="228" mass="25320">MNTPEFTIQCYVGSETRKVSEHRLTFSENAPGRAKLTIQGEANPMQQVAIELGWGNNVRRVLTGFVERVSPDKPGYVVIFCRELAAALYHPLNVIMRHPTLVQLLSNITQQTGLQFVVPDRAYANSAIPCFYSTGNGYRVLDEIAQAFSISDYIWQQQGNGQIFVGSWADSYWADKPATIPANMLNPHQAQKTATVPCTPHFKPGVIVNGRKLATVEHVGTETVITWT</sequence>
<comment type="caution">
    <text evidence="1">The sequence shown here is derived from an EMBL/GenBank/DDBJ whole genome shotgun (WGS) entry which is preliminary data.</text>
</comment>
<dbReference type="Proteomes" id="UP000278792">
    <property type="component" value="Unassembled WGS sequence"/>
</dbReference>
<evidence type="ECO:0000313" key="2">
    <source>
        <dbReference type="Proteomes" id="UP000278792"/>
    </source>
</evidence>
<name>A0A3N3E0I9_9VIBR</name>
<gene>
    <name evidence="1" type="ORF">EGH82_10435</name>
</gene>
<dbReference type="EMBL" id="RKIK01000025">
    <property type="protein sequence ID" value="ROV60212.1"/>
    <property type="molecule type" value="Genomic_DNA"/>
</dbReference>
<protein>
    <submittedName>
        <fullName evidence="1">Uncharacterized protein</fullName>
    </submittedName>
</protein>
<dbReference type="RefSeq" id="WP_123782035.1">
    <property type="nucleotide sequence ID" value="NZ_RKIK01000025.1"/>
</dbReference>
<proteinExistence type="predicted"/>
<evidence type="ECO:0000313" key="1">
    <source>
        <dbReference type="EMBL" id="ROV60212.1"/>
    </source>
</evidence>
<accession>A0A3N3E0I9</accession>
<dbReference type="AlphaFoldDB" id="A0A3N3E0I9"/>
<reference evidence="1 2" key="1">
    <citation type="submission" date="2018-11" db="EMBL/GenBank/DDBJ databases">
        <title>Vibrio ponticus strain CAIM 1751 pathogenic for the snapper Lutjanus guttatus.</title>
        <authorList>
            <person name="Soto-Rodriguez S."/>
            <person name="Lozano-Olvera R."/>
            <person name="Gomez-Gil B."/>
        </authorList>
    </citation>
    <scope>NUCLEOTIDE SEQUENCE [LARGE SCALE GENOMIC DNA]</scope>
    <source>
        <strain evidence="1 2">CAIM 1751</strain>
    </source>
</reference>
<organism evidence="1 2">
    <name type="scientific">Vibrio ponticus</name>
    <dbReference type="NCBI Taxonomy" id="265668"/>
    <lineage>
        <taxon>Bacteria</taxon>
        <taxon>Pseudomonadati</taxon>
        <taxon>Pseudomonadota</taxon>
        <taxon>Gammaproteobacteria</taxon>
        <taxon>Vibrionales</taxon>
        <taxon>Vibrionaceae</taxon>
        <taxon>Vibrio</taxon>
    </lineage>
</organism>